<protein>
    <submittedName>
        <fullName evidence="1">Uncharacterized protein</fullName>
    </submittedName>
</protein>
<accession>A0A084FYV8</accession>
<proteinExistence type="predicted"/>
<dbReference type="GeneID" id="27727167"/>
<comment type="caution">
    <text evidence="1">The sequence shown here is derived from an EMBL/GenBank/DDBJ whole genome shotgun (WGS) entry which is preliminary data.</text>
</comment>
<organism evidence="1 2">
    <name type="scientific">Pseudallescheria apiosperma</name>
    <name type="common">Scedosporium apiospermum</name>
    <dbReference type="NCBI Taxonomy" id="563466"/>
    <lineage>
        <taxon>Eukaryota</taxon>
        <taxon>Fungi</taxon>
        <taxon>Dikarya</taxon>
        <taxon>Ascomycota</taxon>
        <taxon>Pezizomycotina</taxon>
        <taxon>Sordariomycetes</taxon>
        <taxon>Hypocreomycetidae</taxon>
        <taxon>Microascales</taxon>
        <taxon>Microascaceae</taxon>
        <taxon>Scedosporium</taxon>
    </lineage>
</organism>
<reference evidence="1 2" key="1">
    <citation type="journal article" date="2014" name="Genome Announc.">
        <title>Draft genome sequence of the pathogenic fungus Scedosporium apiospermum.</title>
        <authorList>
            <person name="Vandeputte P."/>
            <person name="Ghamrawi S."/>
            <person name="Rechenmann M."/>
            <person name="Iltis A."/>
            <person name="Giraud S."/>
            <person name="Fleury M."/>
            <person name="Thornton C."/>
            <person name="Delhaes L."/>
            <person name="Meyer W."/>
            <person name="Papon N."/>
            <person name="Bouchara J.P."/>
        </authorList>
    </citation>
    <scope>NUCLEOTIDE SEQUENCE [LARGE SCALE GENOMIC DNA]</scope>
    <source>
        <strain evidence="1 2">IHEM 14462</strain>
    </source>
</reference>
<name>A0A084FYV8_PSEDA</name>
<dbReference type="Proteomes" id="UP000028545">
    <property type="component" value="Unassembled WGS sequence"/>
</dbReference>
<dbReference type="KEGG" id="sapo:SAPIO_CDS8095"/>
<dbReference type="RefSeq" id="XP_016640069.1">
    <property type="nucleotide sequence ID" value="XM_016789806.1"/>
</dbReference>
<dbReference type="HOGENOM" id="CLU_2159859_0_0_1"/>
<keyword evidence="2" id="KW-1185">Reference proteome</keyword>
<sequence length="111" mass="11858">MRPLLDSFAEEEMRFTTATSTDSSAPLTAAHTDEAVKKDMRGDLGCQLSKDPDVPLTIILFSTIVPSTSLGQSTQAAPTGSLQMVESMACPVDAATQMHTLISWDTPELSL</sequence>
<evidence type="ECO:0000313" key="2">
    <source>
        <dbReference type="Proteomes" id="UP000028545"/>
    </source>
</evidence>
<gene>
    <name evidence="1" type="ORF">SAPIO_CDS8095</name>
</gene>
<dbReference type="VEuPathDB" id="FungiDB:SAPIO_CDS8095"/>
<dbReference type="EMBL" id="JOWA01000121">
    <property type="protein sequence ID" value="KEZ40270.1"/>
    <property type="molecule type" value="Genomic_DNA"/>
</dbReference>
<dbReference type="AlphaFoldDB" id="A0A084FYV8"/>
<evidence type="ECO:0000313" key="1">
    <source>
        <dbReference type="EMBL" id="KEZ40270.1"/>
    </source>
</evidence>